<evidence type="ECO:0000313" key="1">
    <source>
        <dbReference type="EMBL" id="RMZ93007.1"/>
    </source>
</evidence>
<reference evidence="1 2" key="1">
    <citation type="journal article" date="2018" name="Sci. Rep.">
        <title>Genomic signatures of local adaptation to the degree of environmental predictability in rotifers.</title>
        <authorList>
            <person name="Franch-Gras L."/>
            <person name="Hahn C."/>
            <person name="Garcia-Roger E.M."/>
            <person name="Carmona M.J."/>
            <person name="Serra M."/>
            <person name="Gomez A."/>
        </authorList>
    </citation>
    <scope>NUCLEOTIDE SEQUENCE [LARGE SCALE GENOMIC DNA]</scope>
    <source>
        <strain evidence="1">HYR1</strain>
    </source>
</reference>
<organism evidence="1 2">
    <name type="scientific">Brachionus plicatilis</name>
    <name type="common">Marine rotifer</name>
    <name type="synonym">Brachionus muelleri</name>
    <dbReference type="NCBI Taxonomy" id="10195"/>
    <lineage>
        <taxon>Eukaryota</taxon>
        <taxon>Metazoa</taxon>
        <taxon>Spiralia</taxon>
        <taxon>Gnathifera</taxon>
        <taxon>Rotifera</taxon>
        <taxon>Eurotatoria</taxon>
        <taxon>Monogononta</taxon>
        <taxon>Pseudotrocha</taxon>
        <taxon>Ploima</taxon>
        <taxon>Brachionidae</taxon>
        <taxon>Brachionus</taxon>
    </lineage>
</organism>
<accession>A0A3M7P2K7</accession>
<evidence type="ECO:0000313" key="2">
    <source>
        <dbReference type="Proteomes" id="UP000276133"/>
    </source>
</evidence>
<feature type="non-terminal residue" evidence="1">
    <location>
        <position position="370"/>
    </location>
</feature>
<sequence length="370" mass="42217">MDISFEFNAFISKTYNGEKVRLPGTIISKDEFNLKSPNTLKLQNEFIQLVLSQSFNIGSTSPLIERIFDTFLSINGPILNINYLSDHYTLIELAKSNLPSKLKKFFPNQSATLLIDIGELNHFDQANFEHISLIYKLGFIYGICRFIDLSIKESLAIALSILDSSSSHGLQNFINSCQNLDHDNSLSHCLSLTDSFDLDNLINHKQVVLLAKQMNVSLPYSRDMFRKASSLMDIKFRREECLKIISNFKKSIESNNINSVLNKLKAESRYTDHKLRLVVGRESRAFGNQAYLFANSKLIYSSEKLKEKIDFIESLLNINELAGLNLENYVLEFQPSVSRLKSLISAKHFPFTQIASGITNLRECLDIFER</sequence>
<dbReference type="AlphaFoldDB" id="A0A3M7P2K7"/>
<protein>
    <submittedName>
        <fullName evidence="1">Uncharacterized protein</fullName>
    </submittedName>
</protein>
<comment type="caution">
    <text evidence="1">The sequence shown here is derived from an EMBL/GenBank/DDBJ whole genome shotgun (WGS) entry which is preliminary data.</text>
</comment>
<name>A0A3M7P2K7_BRAPC</name>
<dbReference type="Proteomes" id="UP000276133">
    <property type="component" value="Unassembled WGS sequence"/>
</dbReference>
<keyword evidence="2" id="KW-1185">Reference proteome</keyword>
<proteinExistence type="predicted"/>
<dbReference type="EMBL" id="REGN01014132">
    <property type="protein sequence ID" value="RMZ93007.1"/>
    <property type="molecule type" value="Genomic_DNA"/>
</dbReference>
<gene>
    <name evidence="1" type="ORF">BpHYR1_045669</name>
</gene>